<dbReference type="Gramene" id="ABP00550">
    <property type="protein sequence ID" value="ABP00550"/>
    <property type="gene ID" value="OSTLU_25730"/>
</dbReference>
<dbReference type="OMA" id="NECEAFD"/>
<dbReference type="KEGG" id="olu:OSTLU_25730"/>
<dbReference type="PANTHER" id="PTHR12975">
    <property type="entry name" value="TRANSPORT PROTEIN TRAPP"/>
    <property type="match status" value="1"/>
</dbReference>
<keyword evidence="4" id="KW-1185">Reference proteome</keyword>
<feature type="region of interest" description="Disordered" evidence="1">
    <location>
        <begin position="892"/>
        <end position="923"/>
    </location>
</feature>
<dbReference type="eggNOG" id="KOG1938">
    <property type="taxonomic scope" value="Eukaryota"/>
</dbReference>
<dbReference type="PANTHER" id="PTHR12975:SF6">
    <property type="entry name" value="TRAFFICKING PROTEIN PARTICLE COMPLEX SUBUNIT 8"/>
    <property type="match status" value="1"/>
</dbReference>
<feature type="compositionally biased region" description="Basic and acidic residues" evidence="1">
    <location>
        <begin position="901"/>
        <end position="916"/>
    </location>
</feature>
<gene>
    <name evidence="3" type="ORF">OSTLU_25730</name>
</gene>
<evidence type="ECO:0000256" key="1">
    <source>
        <dbReference type="SAM" id="MobiDB-lite"/>
    </source>
</evidence>
<feature type="domain" description="TPPC8 first Ig-like" evidence="2">
    <location>
        <begin position="700"/>
        <end position="845"/>
    </location>
</feature>
<dbReference type="OrthoDB" id="437922at2759"/>
<evidence type="ECO:0000313" key="3">
    <source>
        <dbReference type="EMBL" id="ABP00550.1"/>
    </source>
</evidence>
<evidence type="ECO:0000259" key="2">
    <source>
        <dbReference type="Pfam" id="PF24545"/>
    </source>
</evidence>
<accession>A4S9U8</accession>
<organism evidence="3 4">
    <name type="scientific">Ostreococcus lucimarinus (strain CCE9901)</name>
    <dbReference type="NCBI Taxonomy" id="436017"/>
    <lineage>
        <taxon>Eukaryota</taxon>
        <taxon>Viridiplantae</taxon>
        <taxon>Chlorophyta</taxon>
        <taxon>Mamiellophyceae</taxon>
        <taxon>Mamiellales</taxon>
        <taxon>Bathycoccaceae</taxon>
        <taxon>Ostreococcus</taxon>
    </lineage>
</organism>
<protein>
    <recommendedName>
        <fullName evidence="2">TPPC8 first Ig-like domain-containing protein</fullName>
    </recommendedName>
</protein>
<evidence type="ECO:0000313" key="4">
    <source>
        <dbReference type="Proteomes" id="UP000001568"/>
    </source>
</evidence>
<dbReference type="GeneID" id="5006290"/>
<dbReference type="GO" id="GO:1990072">
    <property type="term" value="C:TRAPPIII protein complex"/>
    <property type="evidence" value="ECO:0007669"/>
    <property type="project" value="TreeGrafter"/>
</dbReference>
<name>A4S9U8_OSTLU</name>
<proteinExistence type="predicted"/>
<dbReference type="Pfam" id="PF12739">
    <property type="entry name" value="TRAPPC-Trs85"/>
    <property type="match status" value="1"/>
</dbReference>
<dbReference type="Proteomes" id="UP000001568">
    <property type="component" value="Chromosome 17"/>
</dbReference>
<dbReference type="HOGENOM" id="CLU_248482_0_0_1"/>
<dbReference type="Pfam" id="PF24545">
    <property type="entry name" value="Ig_TPPC8_1st"/>
    <property type="match status" value="1"/>
</dbReference>
<dbReference type="RefSeq" id="XP_001422233.1">
    <property type="nucleotide sequence ID" value="XM_001422196.1"/>
</dbReference>
<dbReference type="InterPro" id="IPR024420">
    <property type="entry name" value="TRAPP_III_complex_Trs85"/>
</dbReference>
<reference evidence="3 4" key="1">
    <citation type="journal article" date="2007" name="Proc. Natl. Acad. Sci. U.S.A.">
        <title>The tiny eukaryote Ostreococcus provides genomic insights into the paradox of plankton speciation.</title>
        <authorList>
            <person name="Palenik B."/>
            <person name="Grimwood J."/>
            <person name="Aerts A."/>
            <person name="Rouze P."/>
            <person name="Salamov A."/>
            <person name="Putnam N."/>
            <person name="Dupont C."/>
            <person name="Jorgensen R."/>
            <person name="Derelle E."/>
            <person name="Rombauts S."/>
            <person name="Zhou K."/>
            <person name="Otillar R."/>
            <person name="Merchant S.S."/>
            <person name="Podell S."/>
            <person name="Gaasterland T."/>
            <person name="Napoli C."/>
            <person name="Gendler K."/>
            <person name="Manuell A."/>
            <person name="Tai V."/>
            <person name="Vallon O."/>
            <person name="Piganeau G."/>
            <person name="Jancek S."/>
            <person name="Heijde M."/>
            <person name="Jabbari K."/>
            <person name="Bowler C."/>
            <person name="Lohr M."/>
            <person name="Robbens S."/>
            <person name="Werner G."/>
            <person name="Dubchak I."/>
            <person name="Pazour G.J."/>
            <person name="Ren Q."/>
            <person name="Paulsen I."/>
            <person name="Delwiche C."/>
            <person name="Schmutz J."/>
            <person name="Rokhsar D."/>
            <person name="Van de Peer Y."/>
            <person name="Moreau H."/>
            <person name="Grigoriev I.V."/>
        </authorList>
    </citation>
    <scope>NUCLEOTIDE SEQUENCE [LARGE SCALE GENOMIC DNA]</scope>
    <source>
        <strain evidence="3 4">CCE9901</strain>
    </source>
</reference>
<dbReference type="InterPro" id="IPR058541">
    <property type="entry name" value="Ig_TPPC8_1st"/>
</dbReference>
<dbReference type="EMBL" id="CP000597">
    <property type="protein sequence ID" value="ABP00550.1"/>
    <property type="molecule type" value="Genomic_DNA"/>
</dbReference>
<sequence>MDPRDVAAYIERQRARRAPCVVVLTPDDDARARESLSAALDVPRLVDVLRPFRVVDDLNVVVRADAENPQRALSVRALEVRFKSDSGATSATRDDAEARGRDAVASECFDVSTMTDDTCGRARRETGDACVRRARTEAETSGRFEKFFDANERATAFNECEAFDHALGAILCVRAGKSSYEDVLQSFEDLKQQFLRLPVFATGGADPETCFGKVLVWDARDGATTKEEAEALLQRVRQTGAWDCELLTLNSDLEGTCASGVDWNEHRETVISRAAAERAGVANEASKTMGRYMSLEDVDRAKTYVRVFVTKTLLPHMERKLFALSTQIYNTRKGLRNQFKTFWGRSTATATAHRDGEQGHRSPEGQIRLAGDLAFMLGDYDTALANFKLVHSDYKSQSAWKRLASSYEAMAHVYVATRHLRNKADLKKDINHAYDSAMTSLLKYETIGGVGDLHLAHVEMLKARSAVEHAKALTAIGAYREAHAPLVSASAFVHSDLRAALLLERAAFAFVRCHPPMVRKFASYMILAGARYVRAGAIAAATRCYSFALPVSNEYGWSAALEHLNTTLGRLVANIGHTKAALEFFRDAVGCAAYLPADAQTVRIDALEEFAAKYASEVPAEQRNAKDDELACPLPEMNVQKVKVIFADDRESSESTSDHGEEAWSAIERGGVIPQNLLAAAPGANWLSGGPRTIEIEQTAVCASGEDVKIDVDLKNPLRLPLDVNNLRLLWEFTPSNGTLVSNDRGETSDALVRAKVENKVFAPQSEQTIRLTITPSASGVLRVSGVAWTVGSKRVLHGRRYFDVSAPRTRRGANGEWLRDVTKHKRLVFNVCETVPRCDGTLEGVPKRSMDGALQRIDLVISNVTQPMAKWIRVRLPRSVLRPVDASHVPVTEPTVKRNSSREDLERDSINRGDGDGGDDDVVDSDGVIYALPAWETLESGSTIRWPLWFHPNAVGRTAVRICVCYQPEPPAPKLLRYRTIRIFESVEVTPSMRVSAMTIPSPSHPLARVIRLSIASGREQTDIFKLGSVRLGSSKDRVKYELIPLMKHATAPRLIAPGETIETLIKCSPSEEANAKELLNFVDAIPEESAKPLFAFHNSFKKNDAKRALKVRNEAITDGLMITWSLKGGDVVGAQHVRNVVELTRCTDTTRTPNELKSKVTWTINYASTIKLDETAPGNMTYSSVTLSARNESDDALDIVFVADATSSAPANVESGGWSLEIDKNAWQNRETLPTSEDKRRRPIPLPPGKPIVWVGPVRRVAKNVAPGAVFNFPLTIACFAKGDHILDGYTLSWTETAPAPSATPGSMSISSVSRATDGARVAVPTDARNAPFIITVT</sequence>
<dbReference type="STRING" id="436017.A4S9U8"/>